<accession>A0A6C0EAX7</accession>
<evidence type="ECO:0000313" key="1">
    <source>
        <dbReference type="EMBL" id="QHT25892.1"/>
    </source>
</evidence>
<organism evidence="1">
    <name type="scientific">viral metagenome</name>
    <dbReference type="NCBI Taxonomy" id="1070528"/>
    <lineage>
        <taxon>unclassified sequences</taxon>
        <taxon>metagenomes</taxon>
        <taxon>organismal metagenomes</taxon>
    </lineage>
</organism>
<protein>
    <submittedName>
        <fullName evidence="1">Uncharacterized protein</fullName>
    </submittedName>
</protein>
<proteinExistence type="predicted"/>
<dbReference type="AlphaFoldDB" id="A0A6C0EAX7"/>
<sequence length="234" mass="27596">MNELEKLKVKIGTCDDKTVYNKCNRYILILEKLEDTLTNESRSDVVDKYHAQFKANKLLVKKIIDVVTLEEKDRCDSHSLGSHLSSMGISNKIIYKTGKEYIAGQILENSNTDFSLPYPIGETYYLTLEKAYFNVINTKLRRNGKNYSWYDNGQKREEYTIIDKKINGKYEEWYENGKKRRECNYVNDKLDGKYEEWHENGKKKIKCVYVDGNVVGKYERWFPDGTKDQYLSHN</sequence>
<dbReference type="EMBL" id="MN739776">
    <property type="protein sequence ID" value="QHT25892.1"/>
    <property type="molecule type" value="Genomic_DNA"/>
</dbReference>
<dbReference type="SUPFAM" id="SSF82185">
    <property type="entry name" value="Histone H3 K4-specific methyltransferase SET7/9 N-terminal domain"/>
    <property type="match status" value="1"/>
</dbReference>
<dbReference type="Gene3D" id="3.90.930.1">
    <property type="match status" value="1"/>
</dbReference>
<dbReference type="InterPro" id="IPR011652">
    <property type="entry name" value="MORN_2"/>
</dbReference>
<name>A0A6C0EAX7_9ZZZZ</name>
<reference evidence="1" key="1">
    <citation type="journal article" date="2020" name="Nature">
        <title>Giant virus diversity and host interactions through global metagenomics.</title>
        <authorList>
            <person name="Schulz F."/>
            <person name="Roux S."/>
            <person name="Paez-Espino D."/>
            <person name="Jungbluth S."/>
            <person name="Walsh D.A."/>
            <person name="Denef V.J."/>
            <person name="McMahon K.D."/>
            <person name="Konstantinidis K.T."/>
            <person name="Eloe-Fadrosh E.A."/>
            <person name="Kyrpides N.C."/>
            <person name="Woyke T."/>
        </authorList>
    </citation>
    <scope>NUCLEOTIDE SEQUENCE</scope>
    <source>
        <strain evidence="1">GVMAG-M-3300023179-27</strain>
    </source>
</reference>
<dbReference type="Pfam" id="PF07661">
    <property type="entry name" value="MORN_2"/>
    <property type="match status" value="3"/>
</dbReference>